<dbReference type="Proteomes" id="UP001457282">
    <property type="component" value="Unassembled WGS sequence"/>
</dbReference>
<keyword evidence="2" id="KW-1185">Reference proteome</keyword>
<reference evidence="1 2" key="1">
    <citation type="journal article" date="2023" name="G3 (Bethesda)">
        <title>A chromosome-length genome assembly and annotation of blackberry (Rubus argutus, cv. 'Hillquist').</title>
        <authorList>
            <person name="Bruna T."/>
            <person name="Aryal R."/>
            <person name="Dudchenko O."/>
            <person name="Sargent D.J."/>
            <person name="Mead D."/>
            <person name="Buti M."/>
            <person name="Cavallini A."/>
            <person name="Hytonen T."/>
            <person name="Andres J."/>
            <person name="Pham M."/>
            <person name="Weisz D."/>
            <person name="Mascagni F."/>
            <person name="Usai G."/>
            <person name="Natali L."/>
            <person name="Bassil N."/>
            <person name="Fernandez G.E."/>
            <person name="Lomsadze A."/>
            <person name="Armour M."/>
            <person name="Olukolu B."/>
            <person name="Poorten T."/>
            <person name="Britton C."/>
            <person name="Davik J."/>
            <person name="Ashrafi H."/>
            <person name="Aiden E.L."/>
            <person name="Borodovsky M."/>
            <person name="Worthington M."/>
        </authorList>
    </citation>
    <scope>NUCLEOTIDE SEQUENCE [LARGE SCALE GENOMIC DNA]</scope>
    <source>
        <strain evidence="1">PI 553951</strain>
    </source>
</reference>
<sequence>MAGFGYSMGWLRFVLEVGHGFVFDVGDGKGKGRVAIWWRIRCDFVKLNLVIGWVNCRFHGRSLGLGEAHGLP</sequence>
<evidence type="ECO:0000313" key="1">
    <source>
        <dbReference type="EMBL" id="KAK9905446.1"/>
    </source>
</evidence>
<dbReference type="AlphaFoldDB" id="A0AAW1VQ22"/>
<accession>A0AAW1VQ22</accession>
<name>A0AAW1VQ22_RUBAR</name>
<evidence type="ECO:0000313" key="2">
    <source>
        <dbReference type="Proteomes" id="UP001457282"/>
    </source>
</evidence>
<proteinExistence type="predicted"/>
<protein>
    <submittedName>
        <fullName evidence="1">Uncharacterized protein</fullName>
    </submittedName>
</protein>
<comment type="caution">
    <text evidence="1">The sequence shown here is derived from an EMBL/GenBank/DDBJ whole genome shotgun (WGS) entry which is preliminary data.</text>
</comment>
<gene>
    <name evidence="1" type="ORF">M0R45_000170</name>
</gene>
<dbReference type="EMBL" id="JBEDUW010000121">
    <property type="protein sequence ID" value="KAK9905446.1"/>
    <property type="molecule type" value="Genomic_DNA"/>
</dbReference>
<organism evidence="1 2">
    <name type="scientific">Rubus argutus</name>
    <name type="common">Southern blackberry</name>
    <dbReference type="NCBI Taxonomy" id="59490"/>
    <lineage>
        <taxon>Eukaryota</taxon>
        <taxon>Viridiplantae</taxon>
        <taxon>Streptophyta</taxon>
        <taxon>Embryophyta</taxon>
        <taxon>Tracheophyta</taxon>
        <taxon>Spermatophyta</taxon>
        <taxon>Magnoliopsida</taxon>
        <taxon>eudicotyledons</taxon>
        <taxon>Gunneridae</taxon>
        <taxon>Pentapetalae</taxon>
        <taxon>rosids</taxon>
        <taxon>fabids</taxon>
        <taxon>Rosales</taxon>
        <taxon>Rosaceae</taxon>
        <taxon>Rosoideae</taxon>
        <taxon>Rosoideae incertae sedis</taxon>
        <taxon>Rubus</taxon>
    </lineage>
</organism>